<gene>
    <name evidence="1" type="ORF">SAMN04488519_104271</name>
</gene>
<evidence type="ECO:0000313" key="1">
    <source>
        <dbReference type="EMBL" id="SFO20178.1"/>
    </source>
</evidence>
<dbReference type="AlphaFoldDB" id="A0A1I5F8U5"/>
<evidence type="ECO:0008006" key="3">
    <source>
        <dbReference type="Google" id="ProtNLM"/>
    </source>
</evidence>
<accession>A0A1I5F8U5</accession>
<sequence length="193" mass="22469">MMNRFFLRFAKAILIVTTLGACKSEYQKIEDRELSSGKEANELFLGLELGMDKKEFFETCWDLNKKGVLTNGPTELSVEYQAEMPSGNPAKMRFYPRFEENKIYMMPMEFTYESWALWNEELSVEKLRDDVIALLETWYGDGFFEVSNEDKSLIAFVKIDGNRRIRVFKKSISSVRVEIVDLPIQKQLEANPS</sequence>
<dbReference type="Proteomes" id="UP000199564">
    <property type="component" value="Unassembled WGS sequence"/>
</dbReference>
<organism evidence="1 2">
    <name type="scientific">Algoriphagus ornithinivorans</name>
    <dbReference type="NCBI Taxonomy" id="226506"/>
    <lineage>
        <taxon>Bacteria</taxon>
        <taxon>Pseudomonadati</taxon>
        <taxon>Bacteroidota</taxon>
        <taxon>Cytophagia</taxon>
        <taxon>Cytophagales</taxon>
        <taxon>Cyclobacteriaceae</taxon>
        <taxon>Algoriphagus</taxon>
    </lineage>
</organism>
<dbReference type="PROSITE" id="PS51257">
    <property type="entry name" value="PROKAR_LIPOPROTEIN"/>
    <property type="match status" value="1"/>
</dbReference>
<name>A0A1I5F8U5_9BACT</name>
<reference evidence="2" key="1">
    <citation type="submission" date="2016-10" db="EMBL/GenBank/DDBJ databases">
        <authorList>
            <person name="Varghese N."/>
            <person name="Submissions S."/>
        </authorList>
    </citation>
    <scope>NUCLEOTIDE SEQUENCE [LARGE SCALE GENOMIC DNA]</scope>
    <source>
        <strain evidence="2">DSM 15282</strain>
    </source>
</reference>
<dbReference type="STRING" id="226506.SAMN04488519_104271"/>
<dbReference type="EMBL" id="FOVW01000004">
    <property type="protein sequence ID" value="SFO20178.1"/>
    <property type="molecule type" value="Genomic_DNA"/>
</dbReference>
<keyword evidence="2" id="KW-1185">Reference proteome</keyword>
<protein>
    <recommendedName>
        <fullName evidence="3">Lipoprotein</fullName>
    </recommendedName>
</protein>
<proteinExistence type="predicted"/>
<evidence type="ECO:0000313" key="2">
    <source>
        <dbReference type="Proteomes" id="UP000199564"/>
    </source>
</evidence>